<evidence type="ECO:0000256" key="4">
    <source>
        <dbReference type="ARBA" id="ARBA00022723"/>
    </source>
</evidence>
<keyword evidence="9" id="KW-1133">Transmembrane helix</keyword>
<dbReference type="CDD" id="cd09084">
    <property type="entry name" value="EEP-2"/>
    <property type="match status" value="1"/>
</dbReference>
<dbReference type="PANTHER" id="PTHR15822">
    <property type="entry name" value="TRAF AND TNF RECEPTOR-ASSOCIATED PROTEIN"/>
    <property type="match status" value="1"/>
</dbReference>
<dbReference type="EMBL" id="JBBNFP010000037">
    <property type="protein sequence ID" value="MEQ2487230.1"/>
    <property type="molecule type" value="Genomic_DNA"/>
</dbReference>
<keyword evidence="7" id="KW-0460">Magnesium</keyword>
<dbReference type="InterPro" id="IPR036691">
    <property type="entry name" value="Endo/exonu/phosph_ase_sf"/>
</dbReference>
<feature type="domain" description="Endonuclease/exonuclease/phosphatase" evidence="10">
    <location>
        <begin position="105"/>
        <end position="349"/>
    </location>
</feature>
<feature type="transmembrane region" description="Helical" evidence="9">
    <location>
        <begin position="44"/>
        <end position="65"/>
    </location>
</feature>
<gene>
    <name evidence="11" type="ORF">AAAT34_09230</name>
</gene>
<dbReference type="Gene3D" id="3.60.10.10">
    <property type="entry name" value="Endonuclease/exonuclease/phosphatase"/>
    <property type="match status" value="1"/>
</dbReference>
<keyword evidence="3" id="KW-0540">Nuclease</keyword>
<comment type="cofactor">
    <cofactor evidence="1">
        <name>Mn(2+)</name>
        <dbReference type="ChEBI" id="CHEBI:29035"/>
    </cofactor>
</comment>
<evidence type="ECO:0000256" key="3">
    <source>
        <dbReference type="ARBA" id="ARBA00022722"/>
    </source>
</evidence>
<evidence type="ECO:0000313" key="12">
    <source>
        <dbReference type="Proteomes" id="UP001487296"/>
    </source>
</evidence>
<accession>A0ABV1FSF1</accession>
<evidence type="ECO:0000256" key="2">
    <source>
        <dbReference type="ARBA" id="ARBA00001946"/>
    </source>
</evidence>
<comment type="caution">
    <text evidence="11">The sequence shown here is derived from an EMBL/GenBank/DDBJ whole genome shotgun (WGS) entry which is preliminary data.</text>
</comment>
<keyword evidence="9" id="KW-0472">Membrane</keyword>
<protein>
    <submittedName>
        <fullName evidence="11">Endonuclease/exonuclease/phosphatase family protein</fullName>
    </submittedName>
</protein>
<keyword evidence="9" id="KW-0812">Transmembrane</keyword>
<sequence length="362" mass="40189">MIAKLKKFSLQMVAGANAVTILLMLFVGYSGHIDPTNHPTLANAGLLFPAFIAINAAFLFFWVVFKLKGVIIPFVGYILCYGPMRTYIPANIPHDPPVGAIKLLSYNTQNYHSMKPYVDTFSNDSIAAYILQSGADIVCVQEGGHALDFDSTFRAKYPYIMEEKKKGGSDVVALYSRFPILRSQLIDYESEGNMSVGFYLNVNGQKVLIVNNHLESNALDNDDKSGFGNLIKGDLNKDMARAESARLIDKLAAASKKRAPQAEAVARYIANHRTGHRVIVCGDFNENPLGYAHTRIGEDLTDCYAATANGIGRTYNQSHMYVRIDHLFCSDDITPYACAVDNQIKASDHYPIYCWLKFGRKI</sequence>
<name>A0ABV1FSF1_9BACT</name>
<evidence type="ECO:0000259" key="10">
    <source>
        <dbReference type="Pfam" id="PF03372"/>
    </source>
</evidence>
<evidence type="ECO:0000256" key="5">
    <source>
        <dbReference type="ARBA" id="ARBA00022763"/>
    </source>
</evidence>
<dbReference type="InterPro" id="IPR005135">
    <property type="entry name" value="Endo/exonuclease/phosphatase"/>
</dbReference>
<keyword evidence="4" id="KW-0479">Metal-binding</keyword>
<comment type="cofactor">
    <cofactor evidence="2">
        <name>Mg(2+)</name>
        <dbReference type="ChEBI" id="CHEBI:18420"/>
    </cofactor>
</comment>
<keyword evidence="12" id="KW-1185">Reference proteome</keyword>
<dbReference type="RefSeq" id="WP_215760311.1">
    <property type="nucleotide sequence ID" value="NZ_JAHKBE010000038.1"/>
</dbReference>
<evidence type="ECO:0000313" key="11">
    <source>
        <dbReference type="EMBL" id="MEQ2487230.1"/>
    </source>
</evidence>
<dbReference type="InterPro" id="IPR051547">
    <property type="entry name" value="TDP2-like"/>
</dbReference>
<proteinExistence type="predicted"/>
<evidence type="ECO:0000256" key="1">
    <source>
        <dbReference type="ARBA" id="ARBA00001936"/>
    </source>
</evidence>
<feature type="transmembrane region" description="Helical" evidence="9">
    <location>
        <begin position="12"/>
        <end position="32"/>
    </location>
</feature>
<keyword evidence="11" id="KW-0255">Endonuclease</keyword>
<dbReference type="Proteomes" id="UP001487296">
    <property type="component" value="Unassembled WGS sequence"/>
</dbReference>
<evidence type="ECO:0000256" key="6">
    <source>
        <dbReference type="ARBA" id="ARBA00022801"/>
    </source>
</evidence>
<dbReference type="Pfam" id="PF03372">
    <property type="entry name" value="Exo_endo_phos"/>
    <property type="match status" value="1"/>
</dbReference>
<dbReference type="PANTHER" id="PTHR15822:SF4">
    <property type="entry name" value="TYROSYL-DNA PHOSPHODIESTERASE 2"/>
    <property type="match status" value="1"/>
</dbReference>
<evidence type="ECO:0000256" key="8">
    <source>
        <dbReference type="ARBA" id="ARBA00023204"/>
    </source>
</evidence>
<keyword evidence="6" id="KW-0378">Hydrolase</keyword>
<evidence type="ECO:0000256" key="9">
    <source>
        <dbReference type="SAM" id="Phobius"/>
    </source>
</evidence>
<keyword evidence="5" id="KW-0227">DNA damage</keyword>
<keyword evidence="8" id="KW-0234">DNA repair</keyword>
<reference evidence="11 12" key="1">
    <citation type="submission" date="2024-04" db="EMBL/GenBank/DDBJ databases">
        <title>Human intestinal bacterial collection.</title>
        <authorList>
            <person name="Pauvert C."/>
            <person name="Hitch T.C.A."/>
            <person name="Clavel T."/>
        </authorList>
    </citation>
    <scope>NUCLEOTIDE SEQUENCE [LARGE SCALE GENOMIC DNA]</scope>
    <source>
        <strain evidence="11 12">CLA-AA-H145</strain>
    </source>
</reference>
<dbReference type="SUPFAM" id="SSF56219">
    <property type="entry name" value="DNase I-like"/>
    <property type="match status" value="1"/>
</dbReference>
<organism evidence="11 12">
    <name type="scientific">Hallella faecis</name>
    <dbReference type="NCBI Taxonomy" id="2841596"/>
    <lineage>
        <taxon>Bacteria</taxon>
        <taxon>Pseudomonadati</taxon>
        <taxon>Bacteroidota</taxon>
        <taxon>Bacteroidia</taxon>
        <taxon>Bacteroidales</taxon>
        <taxon>Prevotellaceae</taxon>
        <taxon>Hallella</taxon>
    </lineage>
</organism>
<dbReference type="GO" id="GO:0004519">
    <property type="term" value="F:endonuclease activity"/>
    <property type="evidence" value="ECO:0007669"/>
    <property type="project" value="UniProtKB-KW"/>
</dbReference>
<evidence type="ECO:0000256" key="7">
    <source>
        <dbReference type="ARBA" id="ARBA00022842"/>
    </source>
</evidence>